<dbReference type="Gene3D" id="1.10.357.10">
    <property type="entry name" value="Tetracycline Repressor, domain 2"/>
    <property type="match status" value="1"/>
</dbReference>
<keyword evidence="6" id="KW-1185">Reference proteome</keyword>
<comment type="caution">
    <text evidence="5">The sequence shown here is derived from an EMBL/GenBank/DDBJ whole genome shotgun (WGS) entry which is preliminary data.</text>
</comment>
<feature type="region of interest" description="Disordered" evidence="3">
    <location>
        <begin position="1"/>
        <end position="24"/>
    </location>
</feature>
<accession>A0A845AGB2</accession>
<dbReference type="GO" id="GO:0000976">
    <property type="term" value="F:transcription cis-regulatory region binding"/>
    <property type="evidence" value="ECO:0007669"/>
    <property type="project" value="TreeGrafter"/>
</dbReference>
<proteinExistence type="predicted"/>
<dbReference type="AlphaFoldDB" id="A0A845AGB2"/>
<name>A0A845AGB2_9SPHN</name>
<evidence type="ECO:0000313" key="6">
    <source>
        <dbReference type="Proteomes" id="UP000439780"/>
    </source>
</evidence>
<reference evidence="5 6" key="1">
    <citation type="submission" date="2019-12" db="EMBL/GenBank/DDBJ databases">
        <title>Genomic-based taxomic classification of the family Erythrobacteraceae.</title>
        <authorList>
            <person name="Xu L."/>
        </authorList>
    </citation>
    <scope>NUCLEOTIDE SEQUENCE [LARGE SCALE GENOMIC DNA]</scope>
    <source>
        <strain evidence="5 6">KEMB 9005-328</strain>
    </source>
</reference>
<dbReference type="GO" id="GO:0003700">
    <property type="term" value="F:DNA-binding transcription factor activity"/>
    <property type="evidence" value="ECO:0007669"/>
    <property type="project" value="TreeGrafter"/>
</dbReference>
<dbReference type="InterPro" id="IPR050109">
    <property type="entry name" value="HTH-type_TetR-like_transc_reg"/>
</dbReference>
<feature type="domain" description="HTH tetR-type" evidence="4">
    <location>
        <begin position="27"/>
        <end position="87"/>
    </location>
</feature>
<dbReference type="RefSeq" id="WP_160753927.1">
    <property type="nucleotide sequence ID" value="NZ_WTYA01000010.1"/>
</dbReference>
<dbReference type="PROSITE" id="PS01081">
    <property type="entry name" value="HTH_TETR_1"/>
    <property type="match status" value="1"/>
</dbReference>
<evidence type="ECO:0000256" key="2">
    <source>
        <dbReference type="PROSITE-ProRule" id="PRU00335"/>
    </source>
</evidence>
<organism evidence="5 6">
    <name type="scientific">Qipengyuania algicida</name>
    <dbReference type="NCBI Taxonomy" id="1836209"/>
    <lineage>
        <taxon>Bacteria</taxon>
        <taxon>Pseudomonadati</taxon>
        <taxon>Pseudomonadota</taxon>
        <taxon>Alphaproteobacteria</taxon>
        <taxon>Sphingomonadales</taxon>
        <taxon>Erythrobacteraceae</taxon>
        <taxon>Qipengyuania</taxon>
    </lineage>
</organism>
<dbReference type="InterPro" id="IPR009057">
    <property type="entry name" value="Homeodomain-like_sf"/>
</dbReference>
<sequence>MTSTPSTTSQTTSRPPRQRRHKERAREASIERILDAAEQLFAEFGYHGVTLKDVAKKVGVSSTLLHYHFSGKESIYEAVWARKAPISSRNRLAAMRRYAEEVGDDVTVEGALRAWIDTDLNAQIEQEEYWSAFGRIAAQANSSVGWGAEKMTNYFNPVVLALIDLLKKAMPDTDEERIFWGYHFVSGAMTHNMARTGRLDELSHGLCSSGDFEAIRQHMGTFMAAGFKAICEGTEAASSKSG</sequence>
<keyword evidence="1 2" id="KW-0238">DNA-binding</keyword>
<protein>
    <submittedName>
        <fullName evidence="5">TetR family transcriptional regulator</fullName>
    </submittedName>
</protein>
<evidence type="ECO:0000256" key="3">
    <source>
        <dbReference type="SAM" id="MobiDB-lite"/>
    </source>
</evidence>
<dbReference type="PRINTS" id="PR00455">
    <property type="entry name" value="HTHTETR"/>
</dbReference>
<dbReference type="SUPFAM" id="SSF46689">
    <property type="entry name" value="Homeodomain-like"/>
    <property type="match status" value="1"/>
</dbReference>
<dbReference type="PANTHER" id="PTHR30055:SF223">
    <property type="entry name" value="HTH-TYPE TRANSCRIPTIONAL REGULATOR UIDR"/>
    <property type="match status" value="1"/>
</dbReference>
<dbReference type="PANTHER" id="PTHR30055">
    <property type="entry name" value="HTH-TYPE TRANSCRIPTIONAL REGULATOR RUTR"/>
    <property type="match status" value="1"/>
</dbReference>
<dbReference type="EMBL" id="WTYA01000010">
    <property type="protein sequence ID" value="MXP29622.1"/>
    <property type="molecule type" value="Genomic_DNA"/>
</dbReference>
<evidence type="ECO:0000313" key="5">
    <source>
        <dbReference type="EMBL" id="MXP29622.1"/>
    </source>
</evidence>
<dbReference type="InterPro" id="IPR001647">
    <property type="entry name" value="HTH_TetR"/>
</dbReference>
<feature type="DNA-binding region" description="H-T-H motif" evidence="2">
    <location>
        <begin position="50"/>
        <end position="69"/>
    </location>
</feature>
<feature type="compositionally biased region" description="Low complexity" evidence="3">
    <location>
        <begin position="1"/>
        <end position="15"/>
    </location>
</feature>
<dbReference type="SUPFAM" id="SSF48498">
    <property type="entry name" value="Tetracyclin repressor-like, C-terminal domain"/>
    <property type="match status" value="1"/>
</dbReference>
<dbReference type="OrthoDB" id="2356263at2"/>
<dbReference type="Proteomes" id="UP000439780">
    <property type="component" value="Unassembled WGS sequence"/>
</dbReference>
<dbReference type="Pfam" id="PF00440">
    <property type="entry name" value="TetR_N"/>
    <property type="match status" value="1"/>
</dbReference>
<evidence type="ECO:0000259" key="4">
    <source>
        <dbReference type="PROSITE" id="PS50977"/>
    </source>
</evidence>
<evidence type="ECO:0000256" key="1">
    <source>
        <dbReference type="ARBA" id="ARBA00023125"/>
    </source>
</evidence>
<dbReference type="InterPro" id="IPR041586">
    <property type="entry name" value="PsrA_TetR_C"/>
</dbReference>
<dbReference type="Pfam" id="PF17939">
    <property type="entry name" value="TetR_C_30"/>
    <property type="match status" value="1"/>
</dbReference>
<dbReference type="InterPro" id="IPR023772">
    <property type="entry name" value="DNA-bd_HTH_TetR-type_CS"/>
</dbReference>
<gene>
    <name evidence="5" type="ORF">GRI58_12425</name>
</gene>
<dbReference type="InterPro" id="IPR036271">
    <property type="entry name" value="Tet_transcr_reg_TetR-rel_C_sf"/>
</dbReference>
<dbReference type="PROSITE" id="PS50977">
    <property type="entry name" value="HTH_TETR_2"/>
    <property type="match status" value="1"/>
</dbReference>